<keyword evidence="9" id="KW-1185">Reference proteome</keyword>
<comment type="caution">
    <text evidence="8">The sequence shown here is derived from an EMBL/GenBank/DDBJ whole genome shotgun (WGS) entry which is preliminary data.</text>
</comment>
<organism evidence="8 9">
    <name type="scientific">Pseudahrensia aquimaris</name>
    <dbReference type="NCBI Taxonomy" id="744461"/>
    <lineage>
        <taxon>Bacteria</taxon>
        <taxon>Pseudomonadati</taxon>
        <taxon>Pseudomonadota</taxon>
        <taxon>Alphaproteobacteria</taxon>
        <taxon>Hyphomicrobiales</taxon>
        <taxon>Ahrensiaceae</taxon>
        <taxon>Pseudahrensia</taxon>
    </lineage>
</organism>
<evidence type="ECO:0000313" key="9">
    <source>
        <dbReference type="Proteomes" id="UP001597101"/>
    </source>
</evidence>
<keyword evidence="2 5" id="KW-0808">Transferase</keyword>
<reference evidence="9" key="1">
    <citation type="journal article" date="2019" name="Int. J. Syst. Evol. Microbiol.">
        <title>The Global Catalogue of Microorganisms (GCM) 10K type strain sequencing project: providing services to taxonomists for standard genome sequencing and annotation.</title>
        <authorList>
            <consortium name="The Broad Institute Genomics Platform"/>
            <consortium name="The Broad Institute Genome Sequencing Center for Infectious Disease"/>
            <person name="Wu L."/>
            <person name="Ma J."/>
        </authorList>
    </citation>
    <scope>NUCLEOTIDE SEQUENCE [LARGE SCALE GENOMIC DNA]</scope>
    <source>
        <strain evidence="9">CCUG 60023</strain>
    </source>
</reference>
<feature type="binding site" evidence="5">
    <location>
        <position position="149"/>
    </location>
    <ligand>
        <name>S-adenosyl-L-methionine</name>
        <dbReference type="ChEBI" id="CHEBI:59789"/>
    </ligand>
</feature>
<dbReference type="Proteomes" id="UP001597101">
    <property type="component" value="Unassembled WGS sequence"/>
</dbReference>
<feature type="binding site" evidence="5">
    <location>
        <position position="178"/>
    </location>
    <ligand>
        <name>S-adenosyl-L-methionine</name>
        <dbReference type="ChEBI" id="CHEBI:59789"/>
    </ligand>
</feature>
<dbReference type="PROSITE" id="PS00092">
    <property type="entry name" value="N6_MTASE"/>
    <property type="match status" value="1"/>
</dbReference>
<dbReference type="EC" id="2.1.1.297" evidence="5"/>
<evidence type="ECO:0000256" key="2">
    <source>
        <dbReference type="ARBA" id="ARBA00022679"/>
    </source>
</evidence>
<comment type="catalytic activity">
    <reaction evidence="4 5">
        <text>L-glutaminyl-[peptide chain release factor] + S-adenosyl-L-methionine = N(5)-methyl-L-glutaminyl-[peptide chain release factor] + S-adenosyl-L-homocysteine + H(+)</text>
        <dbReference type="Rhea" id="RHEA:42896"/>
        <dbReference type="Rhea" id="RHEA-COMP:10271"/>
        <dbReference type="Rhea" id="RHEA-COMP:10272"/>
        <dbReference type="ChEBI" id="CHEBI:15378"/>
        <dbReference type="ChEBI" id="CHEBI:30011"/>
        <dbReference type="ChEBI" id="CHEBI:57856"/>
        <dbReference type="ChEBI" id="CHEBI:59789"/>
        <dbReference type="ChEBI" id="CHEBI:61891"/>
        <dbReference type="EC" id="2.1.1.297"/>
    </reaction>
</comment>
<dbReference type="Gene3D" id="3.40.50.150">
    <property type="entry name" value="Vaccinia Virus protein VP39"/>
    <property type="match status" value="1"/>
</dbReference>
<feature type="domain" description="Release factor glutamine methyltransferase N-terminal" evidence="7">
    <location>
        <begin position="9"/>
        <end position="80"/>
    </location>
</feature>
<dbReference type="NCBIfam" id="TIGR03534">
    <property type="entry name" value="RF_mod_PrmC"/>
    <property type="match status" value="1"/>
</dbReference>
<evidence type="ECO:0000256" key="5">
    <source>
        <dbReference type="HAMAP-Rule" id="MF_02126"/>
    </source>
</evidence>
<evidence type="ECO:0000256" key="1">
    <source>
        <dbReference type="ARBA" id="ARBA00022603"/>
    </source>
</evidence>
<dbReference type="InterPro" id="IPR007848">
    <property type="entry name" value="Small_mtfrase_dom"/>
</dbReference>
<proteinExistence type="inferred from homology"/>
<dbReference type="NCBIfam" id="TIGR00536">
    <property type="entry name" value="hemK_fam"/>
    <property type="match status" value="1"/>
</dbReference>
<dbReference type="GO" id="GO:0032259">
    <property type="term" value="P:methylation"/>
    <property type="evidence" value="ECO:0007669"/>
    <property type="project" value="UniProtKB-KW"/>
</dbReference>
<sequence length="286" mass="30799">MSDLSYGVLLKAATSRLVQALGDDGTRNTEARLLLQHASGFDRAGLLVRDADIADASVIDAYQTMIAQREAGKPVFRIIGGREFHGLNLQLSSETLEPRDDTEALVDGVLSMIKDRTASVRFADLGTGSGAIALALLSELPNASCVASDVSQDALKTAQRNAVLCGFGDRFEPVHGSWFEPLCGKFDFLVSNPPYIPSRTVDSLDREVLAHDPRAALDGGEDGLDAYRVLLRDGAAFVDNGGFLAVEIGYDQRESVPLLGLEHGWTLALALQDLGERERALVFTRP</sequence>
<feature type="binding site" evidence="5">
    <location>
        <position position="192"/>
    </location>
    <ligand>
        <name>S-adenosyl-L-methionine</name>
        <dbReference type="ChEBI" id="CHEBI:59789"/>
    </ligand>
</feature>
<evidence type="ECO:0000313" key="8">
    <source>
        <dbReference type="EMBL" id="MFD0915050.1"/>
    </source>
</evidence>
<name>A0ABW3FDQ4_9HYPH</name>
<dbReference type="RefSeq" id="WP_377210901.1">
    <property type="nucleotide sequence ID" value="NZ_JBHTJV010000002.1"/>
</dbReference>
<dbReference type="SUPFAM" id="SSF53335">
    <property type="entry name" value="S-adenosyl-L-methionine-dependent methyltransferases"/>
    <property type="match status" value="1"/>
</dbReference>
<comment type="function">
    <text evidence="5">Methylates the class 1 translation termination release factors RF1/PrfA and RF2/PrfB on the glutamine residue of the universally conserved GGQ motif.</text>
</comment>
<feature type="binding site" evidence="5">
    <location>
        <begin position="126"/>
        <end position="130"/>
    </location>
    <ligand>
        <name>S-adenosyl-L-methionine</name>
        <dbReference type="ChEBI" id="CHEBI:59789"/>
    </ligand>
</feature>
<dbReference type="InterPro" id="IPR002052">
    <property type="entry name" value="DNA_methylase_N6_adenine_CS"/>
</dbReference>
<dbReference type="InterPro" id="IPR040758">
    <property type="entry name" value="PrmC_N"/>
</dbReference>
<evidence type="ECO:0000259" key="7">
    <source>
        <dbReference type="Pfam" id="PF17827"/>
    </source>
</evidence>
<dbReference type="GO" id="GO:0102559">
    <property type="term" value="F:peptide chain release factor N(5)-glutamine methyltransferase activity"/>
    <property type="evidence" value="ECO:0007669"/>
    <property type="project" value="UniProtKB-EC"/>
</dbReference>
<dbReference type="PANTHER" id="PTHR18895">
    <property type="entry name" value="HEMK METHYLTRANSFERASE"/>
    <property type="match status" value="1"/>
</dbReference>
<dbReference type="Pfam" id="PF05175">
    <property type="entry name" value="MTS"/>
    <property type="match status" value="1"/>
</dbReference>
<dbReference type="PANTHER" id="PTHR18895:SF74">
    <property type="entry name" value="MTRF1L RELEASE FACTOR GLUTAMINE METHYLTRANSFERASE"/>
    <property type="match status" value="1"/>
</dbReference>
<dbReference type="CDD" id="cd02440">
    <property type="entry name" value="AdoMet_MTases"/>
    <property type="match status" value="1"/>
</dbReference>
<dbReference type="HAMAP" id="MF_02126">
    <property type="entry name" value="RF_methyltr_PrmC"/>
    <property type="match status" value="1"/>
</dbReference>
<evidence type="ECO:0000256" key="4">
    <source>
        <dbReference type="ARBA" id="ARBA00048391"/>
    </source>
</evidence>
<feature type="domain" description="Methyltransferase small" evidence="6">
    <location>
        <begin position="112"/>
        <end position="203"/>
    </location>
</feature>
<gene>
    <name evidence="5 8" type="primary">prmC</name>
    <name evidence="8" type="ORF">ACFQ14_01365</name>
</gene>
<keyword evidence="3 5" id="KW-0949">S-adenosyl-L-methionine</keyword>
<dbReference type="Pfam" id="PF17827">
    <property type="entry name" value="PrmC_N"/>
    <property type="match status" value="1"/>
</dbReference>
<dbReference type="EMBL" id="JBHTJV010000002">
    <property type="protein sequence ID" value="MFD0915050.1"/>
    <property type="molecule type" value="Genomic_DNA"/>
</dbReference>
<evidence type="ECO:0000256" key="3">
    <source>
        <dbReference type="ARBA" id="ARBA00022691"/>
    </source>
</evidence>
<dbReference type="InterPro" id="IPR004556">
    <property type="entry name" value="HemK-like"/>
</dbReference>
<dbReference type="InterPro" id="IPR029063">
    <property type="entry name" value="SAM-dependent_MTases_sf"/>
</dbReference>
<keyword evidence="1 5" id="KW-0489">Methyltransferase</keyword>
<comment type="similarity">
    <text evidence="5">Belongs to the protein N5-glutamine methyltransferase family. PrmC subfamily.</text>
</comment>
<dbReference type="Gene3D" id="1.10.8.10">
    <property type="entry name" value="DNA helicase RuvA subunit, C-terminal domain"/>
    <property type="match status" value="1"/>
</dbReference>
<protein>
    <recommendedName>
        <fullName evidence="5">Release factor glutamine methyltransferase</fullName>
        <shortName evidence="5">RF MTase</shortName>
        <ecNumber evidence="5">2.1.1.297</ecNumber>
    </recommendedName>
    <alternativeName>
        <fullName evidence="5">N5-glutamine methyltransferase PrmC</fullName>
    </alternativeName>
    <alternativeName>
        <fullName evidence="5">Protein-(glutamine-N5) MTase PrmC</fullName>
    </alternativeName>
    <alternativeName>
        <fullName evidence="5">Protein-glutamine N-methyltransferase PrmC</fullName>
    </alternativeName>
</protein>
<dbReference type="InterPro" id="IPR019874">
    <property type="entry name" value="RF_methyltr_PrmC"/>
</dbReference>
<evidence type="ECO:0000259" key="6">
    <source>
        <dbReference type="Pfam" id="PF05175"/>
    </source>
</evidence>
<accession>A0ABW3FDQ4</accession>
<feature type="binding site" evidence="5">
    <location>
        <begin position="192"/>
        <end position="195"/>
    </location>
    <ligand>
        <name>substrate</name>
    </ligand>
</feature>
<dbReference type="InterPro" id="IPR050320">
    <property type="entry name" value="N5-glutamine_MTase"/>
</dbReference>